<dbReference type="SMART" id="SM00858">
    <property type="entry name" value="SAF"/>
    <property type="match status" value="1"/>
</dbReference>
<evidence type="ECO:0000313" key="4">
    <source>
        <dbReference type="Proteomes" id="UP000236642"/>
    </source>
</evidence>
<gene>
    <name evidence="3" type="ORF">HRbin22_00259</name>
</gene>
<proteinExistence type="predicted"/>
<dbReference type="InterPro" id="IPR013974">
    <property type="entry name" value="SAF"/>
</dbReference>
<dbReference type="AlphaFoldDB" id="A0A2H5Y3K7"/>
<sequence length="336" mass="35944">MRRRRNRTLLLLIVLILVLMVAALLILPRFAAAPAPTATPTPPFLQSIVIAAQNIPRGAMITASDVTLRGWPVEVLPEGAFTDTGQVIGKVARVDIPRQKPIVPEDLAAAPAEAARRGSEAALFVPPGKVAFAFPVDEAAAVAFNLAPGDKVDVLVTFSFVQTKPLADGEVFHRPLDEDLARRLIALGVEPPAAAQAALMDPNQRVVHRVSQLVLQNVEVLAVGSFEAPARPQPTPVATPAPGPTPTPTPRPRQQFIVLLVSQQDALVLQWLRESGAVVDFALRNPTDNQIVQTSPVTLEALVERMGISIPPANNFDLVPDTGPGCPDLFAREPCR</sequence>
<dbReference type="InterPro" id="IPR017592">
    <property type="entry name" value="Pilus_assmbl_Flp-typ_CpaB"/>
</dbReference>
<protein>
    <recommendedName>
        <fullName evidence="2">SAF domain-containing protein</fullName>
    </recommendedName>
</protein>
<comment type="caution">
    <text evidence="3">The sequence shown here is derived from an EMBL/GenBank/DDBJ whole genome shotgun (WGS) entry which is preliminary data.</text>
</comment>
<dbReference type="NCBIfam" id="TIGR03177">
    <property type="entry name" value="pilus_cpaB"/>
    <property type="match status" value="1"/>
</dbReference>
<organism evidence="3 4">
    <name type="scientific">Candidatus Thermoflexus japonica</name>
    <dbReference type="NCBI Taxonomy" id="2035417"/>
    <lineage>
        <taxon>Bacteria</taxon>
        <taxon>Bacillati</taxon>
        <taxon>Chloroflexota</taxon>
        <taxon>Thermoflexia</taxon>
        <taxon>Thermoflexales</taxon>
        <taxon>Thermoflexaceae</taxon>
        <taxon>Thermoflexus</taxon>
    </lineage>
</organism>
<evidence type="ECO:0000256" key="1">
    <source>
        <dbReference type="SAM" id="MobiDB-lite"/>
    </source>
</evidence>
<dbReference type="CDD" id="cd11614">
    <property type="entry name" value="SAF_CpaB_FlgA_like"/>
    <property type="match status" value="1"/>
</dbReference>
<dbReference type="Gene3D" id="3.90.1210.10">
    <property type="entry name" value="Antifreeze-like/N-acetylneuraminic acid synthase C-terminal domain"/>
    <property type="match status" value="1"/>
</dbReference>
<dbReference type="Pfam" id="PF16976">
    <property type="entry name" value="RcpC"/>
    <property type="match status" value="1"/>
</dbReference>
<reference evidence="4" key="1">
    <citation type="submission" date="2017-09" db="EMBL/GenBank/DDBJ databases">
        <title>Metaegenomics of thermophilic ammonia-oxidizing enrichment culture.</title>
        <authorList>
            <person name="Kato S."/>
            <person name="Suzuki K."/>
        </authorList>
    </citation>
    <scope>NUCLEOTIDE SEQUENCE [LARGE SCALE GENOMIC DNA]</scope>
</reference>
<feature type="region of interest" description="Disordered" evidence="1">
    <location>
        <begin position="229"/>
        <end position="252"/>
    </location>
</feature>
<feature type="domain" description="SAF" evidence="2">
    <location>
        <begin position="46"/>
        <end position="108"/>
    </location>
</feature>
<dbReference type="Pfam" id="PF08666">
    <property type="entry name" value="SAF"/>
    <property type="match status" value="1"/>
</dbReference>
<feature type="compositionally biased region" description="Pro residues" evidence="1">
    <location>
        <begin position="231"/>
        <end position="251"/>
    </location>
</feature>
<dbReference type="EMBL" id="BEHY01000003">
    <property type="protein sequence ID" value="GBD08030.1"/>
    <property type="molecule type" value="Genomic_DNA"/>
</dbReference>
<dbReference type="InterPro" id="IPR031571">
    <property type="entry name" value="RcpC_dom"/>
</dbReference>
<accession>A0A2H5Y3K7</accession>
<evidence type="ECO:0000259" key="2">
    <source>
        <dbReference type="SMART" id="SM00858"/>
    </source>
</evidence>
<name>A0A2H5Y3K7_9CHLR</name>
<evidence type="ECO:0000313" key="3">
    <source>
        <dbReference type="EMBL" id="GBD08030.1"/>
    </source>
</evidence>
<dbReference type="Proteomes" id="UP000236642">
    <property type="component" value="Unassembled WGS sequence"/>
</dbReference>